<dbReference type="EMBL" id="JBHSBU010000001">
    <property type="protein sequence ID" value="MFC4159765.1"/>
    <property type="molecule type" value="Genomic_DNA"/>
</dbReference>
<evidence type="ECO:0000313" key="3">
    <source>
        <dbReference type="Proteomes" id="UP001595791"/>
    </source>
</evidence>
<gene>
    <name evidence="2" type="ORF">ACFOW7_10435</name>
</gene>
<evidence type="ECO:0000259" key="1">
    <source>
        <dbReference type="PROSITE" id="PS51833"/>
    </source>
</evidence>
<protein>
    <submittedName>
        <fullName evidence="2">HDOD domain-containing protein</fullName>
    </submittedName>
</protein>
<sequence>MIEQPLSGVPAWVDWLDGQSLPLLAPIRAALPRLLAREADVHAVTNLAYRDALLAAGLWSLLPPVRRQNKAGDLSTLERVVLMTGIDTVLQACLKRPILPDLLGQQRAALSWAHLLLQRSRLATVCAELLAKQRHDIDAHEVMTAALLRDLVEILLTIHAPKLVGRIVALQRNDSQLRSGMAQKMVFGFPFVELQLALVEHWHLPAVLLQLMDERHANVPRVRTVATAVAFARHVTRGWHDTALPSDYQQIADLCRIPADAAYRLAQSAAIRAARDWRWYGIAPPAAMLPALS</sequence>
<reference evidence="3" key="1">
    <citation type="journal article" date="2019" name="Int. J. Syst. Evol. Microbiol.">
        <title>The Global Catalogue of Microorganisms (GCM) 10K type strain sequencing project: providing services to taxonomists for standard genome sequencing and annotation.</title>
        <authorList>
            <consortium name="The Broad Institute Genomics Platform"/>
            <consortium name="The Broad Institute Genome Sequencing Center for Infectious Disease"/>
            <person name="Wu L."/>
            <person name="Ma J."/>
        </authorList>
    </citation>
    <scope>NUCLEOTIDE SEQUENCE [LARGE SCALE GENOMIC DNA]</scope>
    <source>
        <strain evidence="3">LMG 29894</strain>
    </source>
</reference>
<dbReference type="InterPro" id="IPR013976">
    <property type="entry name" value="HDOD"/>
</dbReference>
<keyword evidence="3" id="KW-1185">Reference proteome</keyword>
<organism evidence="2 3">
    <name type="scientific">Chitinimonas lacunae</name>
    <dbReference type="NCBI Taxonomy" id="1963018"/>
    <lineage>
        <taxon>Bacteria</taxon>
        <taxon>Pseudomonadati</taxon>
        <taxon>Pseudomonadota</taxon>
        <taxon>Betaproteobacteria</taxon>
        <taxon>Neisseriales</taxon>
        <taxon>Chitinibacteraceae</taxon>
        <taxon>Chitinimonas</taxon>
    </lineage>
</organism>
<evidence type="ECO:0000313" key="2">
    <source>
        <dbReference type="EMBL" id="MFC4159765.1"/>
    </source>
</evidence>
<dbReference type="SUPFAM" id="SSF109604">
    <property type="entry name" value="HD-domain/PDEase-like"/>
    <property type="match status" value="1"/>
</dbReference>
<proteinExistence type="predicted"/>
<dbReference type="Pfam" id="PF08668">
    <property type="entry name" value="HDOD"/>
    <property type="match status" value="1"/>
</dbReference>
<dbReference type="Gene3D" id="1.10.3210.10">
    <property type="entry name" value="Hypothetical protein af1432"/>
    <property type="match status" value="1"/>
</dbReference>
<dbReference type="Proteomes" id="UP001595791">
    <property type="component" value="Unassembled WGS sequence"/>
</dbReference>
<feature type="domain" description="HDOD" evidence="1">
    <location>
        <begin position="21"/>
        <end position="218"/>
    </location>
</feature>
<dbReference type="RefSeq" id="WP_378163875.1">
    <property type="nucleotide sequence ID" value="NZ_JBHSBU010000001.1"/>
</dbReference>
<dbReference type="PROSITE" id="PS51833">
    <property type="entry name" value="HDOD"/>
    <property type="match status" value="1"/>
</dbReference>
<accession>A0ABV8MR56</accession>
<name>A0ABV8MR56_9NEIS</name>
<comment type="caution">
    <text evidence="2">The sequence shown here is derived from an EMBL/GenBank/DDBJ whole genome shotgun (WGS) entry which is preliminary data.</text>
</comment>